<sequence>MIRQLKCLRYGITLSNEMNILCEPESYRCRIGSKNDTTRLLKRDYFDESSDQSDCPDSLQMQDQIEVKGPVSSQDVRFASFESCPKRYSNNDTTVGNQQHQQRSTNTPRSLIRAECQQEPQVSRYIPPYRRPTRDDITEPVHSLGRGQHRSFLNQKRFEHK</sequence>
<dbReference type="Proteomes" id="UP000663829">
    <property type="component" value="Unassembled WGS sequence"/>
</dbReference>
<protein>
    <submittedName>
        <fullName evidence="2">Uncharacterized protein</fullName>
    </submittedName>
</protein>
<feature type="compositionally biased region" description="Polar residues" evidence="1">
    <location>
        <begin position="88"/>
        <end position="109"/>
    </location>
</feature>
<name>A0A815JJS4_9BILA</name>
<keyword evidence="4" id="KW-1185">Reference proteome</keyword>
<gene>
    <name evidence="2" type="ORF">GPM918_LOCUS32228</name>
    <name evidence="3" type="ORF">SRO942_LOCUS32891</name>
</gene>
<evidence type="ECO:0000313" key="4">
    <source>
        <dbReference type="Proteomes" id="UP000663829"/>
    </source>
</evidence>
<reference evidence="2" key="1">
    <citation type="submission" date="2021-02" db="EMBL/GenBank/DDBJ databases">
        <authorList>
            <person name="Nowell W R."/>
        </authorList>
    </citation>
    <scope>NUCLEOTIDE SEQUENCE</scope>
</reference>
<evidence type="ECO:0000313" key="2">
    <source>
        <dbReference type="EMBL" id="CAF1378820.1"/>
    </source>
</evidence>
<dbReference type="EMBL" id="CAJNOQ010016327">
    <property type="protein sequence ID" value="CAF1378820.1"/>
    <property type="molecule type" value="Genomic_DNA"/>
</dbReference>
<proteinExistence type="predicted"/>
<comment type="caution">
    <text evidence="2">The sequence shown here is derived from an EMBL/GenBank/DDBJ whole genome shotgun (WGS) entry which is preliminary data.</text>
</comment>
<dbReference type="AlphaFoldDB" id="A0A815JJS4"/>
<evidence type="ECO:0000256" key="1">
    <source>
        <dbReference type="SAM" id="MobiDB-lite"/>
    </source>
</evidence>
<accession>A0A815JJS4</accession>
<evidence type="ECO:0000313" key="3">
    <source>
        <dbReference type="EMBL" id="CAF4271781.1"/>
    </source>
</evidence>
<dbReference type="EMBL" id="CAJOBC010080158">
    <property type="protein sequence ID" value="CAF4271781.1"/>
    <property type="molecule type" value="Genomic_DNA"/>
</dbReference>
<feature type="region of interest" description="Disordered" evidence="1">
    <location>
        <begin position="88"/>
        <end position="161"/>
    </location>
</feature>
<organism evidence="2 4">
    <name type="scientific">Didymodactylos carnosus</name>
    <dbReference type="NCBI Taxonomy" id="1234261"/>
    <lineage>
        <taxon>Eukaryota</taxon>
        <taxon>Metazoa</taxon>
        <taxon>Spiralia</taxon>
        <taxon>Gnathifera</taxon>
        <taxon>Rotifera</taxon>
        <taxon>Eurotatoria</taxon>
        <taxon>Bdelloidea</taxon>
        <taxon>Philodinida</taxon>
        <taxon>Philodinidae</taxon>
        <taxon>Didymodactylos</taxon>
    </lineage>
</organism>
<dbReference type="Proteomes" id="UP000681722">
    <property type="component" value="Unassembled WGS sequence"/>
</dbReference>